<evidence type="ECO:0000313" key="4">
    <source>
        <dbReference type="Proteomes" id="UP001287356"/>
    </source>
</evidence>
<feature type="region of interest" description="Disordered" evidence="1">
    <location>
        <begin position="44"/>
        <end position="71"/>
    </location>
</feature>
<dbReference type="Proteomes" id="UP001287356">
    <property type="component" value="Unassembled WGS sequence"/>
</dbReference>
<evidence type="ECO:0008006" key="5">
    <source>
        <dbReference type="Google" id="ProtNLM"/>
    </source>
</evidence>
<keyword evidence="2" id="KW-0732">Signal</keyword>
<dbReference type="EMBL" id="JAULSN010000003">
    <property type="protein sequence ID" value="KAK3376458.1"/>
    <property type="molecule type" value="Genomic_DNA"/>
</dbReference>
<reference evidence="3" key="1">
    <citation type="journal article" date="2023" name="Mol. Phylogenet. Evol.">
        <title>Genome-scale phylogeny and comparative genomics of the fungal order Sordariales.</title>
        <authorList>
            <person name="Hensen N."/>
            <person name="Bonometti L."/>
            <person name="Westerberg I."/>
            <person name="Brannstrom I.O."/>
            <person name="Guillou S."/>
            <person name="Cros-Aarteil S."/>
            <person name="Calhoun S."/>
            <person name="Haridas S."/>
            <person name="Kuo A."/>
            <person name="Mondo S."/>
            <person name="Pangilinan J."/>
            <person name="Riley R."/>
            <person name="LaButti K."/>
            <person name="Andreopoulos B."/>
            <person name="Lipzen A."/>
            <person name="Chen C."/>
            <person name="Yan M."/>
            <person name="Daum C."/>
            <person name="Ng V."/>
            <person name="Clum A."/>
            <person name="Steindorff A."/>
            <person name="Ohm R.A."/>
            <person name="Martin F."/>
            <person name="Silar P."/>
            <person name="Natvig D.O."/>
            <person name="Lalanne C."/>
            <person name="Gautier V."/>
            <person name="Ament-Velasquez S.L."/>
            <person name="Kruys A."/>
            <person name="Hutchinson M.I."/>
            <person name="Powell A.J."/>
            <person name="Barry K."/>
            <person name="Miller A.N."/>
            <person name="Grigoriev I.V."/>
            <person name="Debuchy R."/>
            <person name="Gladieux P."/>
            <person name="Hiltunen Thoren M."/>
            <person name="Johannesson H."/>
        </authorList>
    </citation>
    <scope>NUCLEOTIDE SEQUENCE</scope>
    <source>
        <strain evidence="3">CBS 958.72</strain>
    </source>
</reference>
<evidence type="ECO:0000256" key="1">
    <source>
        <dbReference type="SAM" id="MobiDB-lite"/>
    </source>
</evidence>
<feature type="signal peptide" evidence="2">
    <location>
        <begin position="1"/>
        <end position="23"/>
    </location>
</feature>
<protein>
    <recommendedName>
        <fullName evidence="5">Secreted protein</fullName>
    </recommendedName>
</protein>
<organism evidence="3 4">
    <name type="scientific">Lasiosphaeria ovina</name>
    <dbReference type="NCBI Taxonomy" id="92902"/>
    <lineage>
        <taxon>Eukaryota</taxon>
        <taxon>Fungi</taxon>
        <taxon>Dikarya</taxon>
        <taxon>Ascomycota</taxon>
        <taxon>Pezizomycotina</taxon>
        <taxon>Sordariomycetes</taxon>
        <taxon>Sordariomycetidae</taxon>
        <taxon>Sordariales</taxon>
        <taxon>Lasiosphaeriaceae</taxon>
        <taxon>Lasiosphaeria</taxon>
    </lineage>
</organism>
<reference evidence="3" key="2">
    <citation type="submission" date="2023-06" db="EMBL/GenBank/DDBJ databases">
        <authorList>
            <consortium name="Lawrence Berkeley National Laboratory"/>
            <person name="Haridas S."/>
            <person name="Hensen N."/>
            <person name="Bonometti L."/>
            <person name="Westerberg I."/>
            <person name="Brannstrom I.O."/>
            <person name="Guillou S."/>
            <person name="Cros-Aarteil S."/>
            <person name="Calhoun S."/>
            <person name="Kuo A."/>
            <person name="Mondo S."/>
            <person name="Pangilinan J."/>
            <person name="Riley R."/>
            <person name="Labutti K."/>
            <person name="Andreopoulos B."/>
            <person name="Lipzen A."/>
            <person name="Chen C."/>
            <person name="Yanf M."/>
            <person name="Daum C."/>
            <person name="Ng V."/>
            <person name="Clum A."/>
            <person name="Steindorff A."/>
            <person name="Ohm R."/>
            <person name="Martin F."/>
            <person name="Silar P."/>
            <person name="Natvig D."/>
            <person name="Lalanne C."/>
            <person name="Gautier V."/>
            <person name="Ament-Velasquez S.L."/>
            <person name="Kruys A."/>
            <person name="Hutchinson M.I."/>
            <person name="Powell A.J."/>
            <person name="Barry K."/>
            <person name="Miller A.N."/>
            <person name="Grigoriev I.V."/>
            <person name="Debuchy R."/>
            <person name="Gladieux P."/>
            <person name="Thoren M.H."/>
            <person name="Johannesson H."/>
        </authorList>
    </citation>
    <scope>NUCLEOTIDE SEQUENCE</scope>
    <source>
        <strain evidence="3">CBS 958.72</strain>
    </source>
</reference>
<accession>A0AAE0KGP1</accession>
<comment type="caution">
    <text evidence="3">The sequence shown here is derived from an EMBL/GenBank/DDBJ whole genome shotgun (WGS) entry which is preliminary data.</text>
</comment>
<gene>
    <name evidence="3" type="ORF">B0T24DRAFT_618722</name>
</gene>
<keyword evidence="4" id="KW-1185">Reference proteome</keyword>
<feature type="chain" id="PRO_5041998482" description="Secreted protein" evidence="2">
    <location>
        <begin position="24"/>
        <end position="76"/>
    </location>
</feature>
<dbReference type="AlphaFoldDB" id="A0AAE0KGP1"/>
<sequence>MSCRWPVAHGGLLILGLPHPLFTAPGATGQAEGWACATLDSVPPAPSRTAPCPPHRPNGLPPPRPTTAARPMFRLL</sequence>
<evidence type="ECO:0000256" key="2">
    <source>
        <dbReference type="SAM" id="SignalP"/>
    </source>
</evidence>
<proteinExistence type="predicted"/>
<name>A0AAE0KGP1_9PEZI</name>
<evidence type="ECO:0000313" key="3">
    <source>
        <dbReference type="EMBL" id="KAK3376458.1"/>
    </source>
</evidence>
<feature type="compositionally biased region" description="Pro residues" evidence="1">
    <location>
        <begin position="44"/>
        <end position="65"/>
    </location>
</feature>